<dbReference type="AlphaFoldDB" id="A0AA88V038"/>
<evidence type="ECO:0000256" key="1">
    <source>
        <dbReference type="ARBA" id="ARBA00004123"/>
    </source>
</evidence>
<feature type="domain" description="OVATE" evidence="8">
    <location>
        <begin position="127"/>
        <end position="186"/>
    </location>
</feature>
<dbReference type="PANTHER" id="PTHR33057">
    <property type="entry name" value="TRANSCRIPTION REPRESSOR OFP7-RELATED"/>
    <property type="match status" value="1"/>
</dbReference>
<feature type="region of interest" description="Disordered" evidence="7">
    <location>
        <begin position="237"/>
        <end position="261"/>
    </location>
</feature>
<evidence type="ECO:0000256" key="4">
    <source>
        <dbReference type="ARBA" id="ARBA00023163"/>
    </source>
</evidence>
<evidence type="ECO:0000256" key="2">
    <source>
        <dbReference type="ARBA" id="ARBA00022491"/>
    </source>
</evidence>
<evidence type="ECO:0000259" key="8">
    <source>
        <dbReference type="PROSITE" id="PS51754"/>
    </source>
</evidence>
<comment type="subcellular location">
    <subcellularLocation>
        <location evidence="1 6">Nucleus</location>
    </subcellularLocation>
</comment>
<feature type="region of interest" description="Disordered" evidence="7">
    <location>
        <begin position="1"/>
        <end position="20"/>
    </location>
</feature>
<dbReference type="GO" id="GO:0005634">
    <property type="term" value="C:nucleus"/>
    <property type="evidence" value="ECO:0007669"/>
    <property type="project" value="UniProtKB-SubCell"/>
</dbReference>
<dbReference type="InterPro" id="IPR006458">
    <property type="entry name" value="Ovate_C"/>
</dbReference>
<gene>
    <name evidence="9" type="ORF">RJ639_024628</name>
</gene>
<dbReference type="PANTHER" id="PTHR33057:SF98">
    <property type="entry name" value="TRANSCRIPTION REPRESSOR OFP18"/>
    <property type="match status" value="1"/>
</dbReference>
<feature type="compositionally biased region" description="Polar residues" evidence="7">
    <location>
        <begin position="250"/>
        <end position="261"/>
    </location>
</feature>
<evidence type="ECO:0000313" key="9">
    <source>
        <dbReference type="EMBL" id="KAK2998793.1"/>
    </source>
</evidence>
<proteinExistence type="predicted"/>
<evidence type="ECO:0000256" key="5">
    <source>
        <dbReference type="ARBA" id="ARBA00023242"/>
    </source>
</evidence>
<dbReference type="GO" id="GO:0045892">
    <property type="term" value="P:negative regulation of DNA-templated transcription"/>
    <property type="evidence" value="ECO:0007669"/>
    <property type="project" value="UniProtKB-UniRule"/>
</dbReference>
<dbReference type="InterPro" id="IPR038933">
    <property type="entry name" value="Ovate"/>
</dbReference>
<evidence type="ECO:0000256" key="3">
    <source>
        <dbReference type="ARBA" id="ARBA00023015"/>
    </source>
</evidence>
<organism evidence="9 10">
    <name type="scientific">Escallonia herrerae</name>
    <dbReference type="NCBI Taxonomy" id="1293975"/>
    <lineage>
        <taxon>Eukaryota</taxon>
        <taxon>Viridiplantae</taxon>
        <taxon>Streptophyta</taxon>
        <taxon>Embryophyta</taxon>
        <taxon>Tracheophyta</taxon>
        <taxon>Spermatophyta</taxon>
        <taxon>Magnoliopsida</taxon>
        <taxon>eudicotyledons</taxon>
        <taxon>Gunneridae</taxon>
        <taxon>Pentapetalae</taxon>
        <taxon>asterids</taxon>
        <taxon>campanulids</taxon>
        <taxon>Escalloniales</taxon>
        <taxon>Escalloniaceae</taxon>
        <taxon>Escallonia</taxon>
    </lineage>
</organism>
<name>A0AA88V038_9ASTE</name>
<keyword evidence="4 6" id="KW-0804">Transcription</keyword>
<keyword evidence="2 6" id="KW-0678">Repressor</keyword>
<keyword evidence="3 6" id="KW-0805">Transcription regulation</keyword>
<dbReference type="EMBL" id="JAVXUP010003497">
    <property type="protein sequence ID" value="KAK2998793.1"/>
    <property type="molecule type" value="Genomic_DNA"/>
</dbReference>
<keyword evidence="5 6" id="KW-0539">Nucleus</keyword>
<keyword evidence="10" id="KW-1185">Reference proteome</keyword>
<evidence type="ECO:0000256" key="7">
    <source>
        <dbReference type="SAM" id="MobiDB-lite"/>
    </source>
</evidence>
<dbReference type="PROSITE" id="PS51754">
    <property type="entry name" value="OVATE"/>
    <property type="match status" value="1"/>
</dbReference>
<sequence length="261" mass="28794">MGKKMKLPSLPKTTEPPSWPWPACGSPKTLSFRAGNDVFKTINSAYINDTPLESRLKYGFSKAVEKSDDHLFCDGESTSEDYGCESVEAVIRGLRSGERLFYEPGTTSSILEEKKAEEFPFKDSVVMAMNSMDPFMDFKRSIEEMVEAHGLKDWDCLQELLSWYLRVNRRGNHGYIVGAFVDLLVGLAFGSCTTTSTSSYSNGDDDHSLSVTTRSPTSALSFSSSTPSTSLCLSSLEAEDQDEREKTAECASSQMGIKSIL</sequence>
<reference evidence="9" key="1">
    <citation type="submission" date="2022-12" db="EMBL/GenBank/DDBJ databases">
        <title>Draft genome assemblies for two species of Escallonia (Escalloniales).</title>
        <authorList>
            <person name="Chanderbali A."/>
            <person name="Dervinis C."/>
            <person name="Anghel I."/>
            <person name="Soltis D."/>
            <person name="Soltis P."/>
            <person name="Zapata F."/>
        </authorList>
    </citation>
    <scope>NUCLEOTIDE SEQUENCE</scope>
    <source>
        <strain evidence="9">UCBG64.0493</strain>
        <tissue evidence="9">Leaf</tissue>
    </source>
</reference>
<accession>A0AA88V038</accession>
<protein>
    <recommendedName>
        <fullName evidence="6">Transcription repressor</fullName>
    </recommendedName>
    <alternativeName>
        <fullName evidence="6">Ovate family protein</fullName>
    </alternativeName>
</protein>
<comment type="caution">
    <text evidence="9">The sequence shown here is derived from an EMBL/GenBank/DDBJ whole genome shotgun (WGS) entry which is preliminary data.</text>
</comment>
<evidence type="ECO:0000256" key="6">
    <source>
        <dbReference type="RuleBase" id="RU367028"/>
    </source>
</evidence>
<evidence type="ECO:0000313" key="10">
    <source>
        <dbReference type="Proteomes" id="UP001188597"/>
    </source>
</evidence>
<dbReference type="NCBIfam" id="TIGR01568">
    <property type="entry name" value="A_thal_3678"/>
    <property type="match status" value="1"/>
</dbReference>
<comment type="function">
    <text evidence="6">Transcriptional repressor that regulates multiple aspects of plant growth and development.</text>
</comment>
<dbReference type="Proteomes" id="UP001188597">
    <property type="component" value="Unassembled WGS sequence"/>
</dbReference>
<dbReference type="Pfam" id="PF04844">
    <property type="entry name" value="Ovate"/>
    <property type="match status" value="1"/>
</dbReference>